<dbReference type="EMBL" id="KN847046">
    <property type="protein sequence ID" value="KIW23849.1"/>
    <property type="molecule type" value="Genomic_DNA"/>
</dbReference>
<sequence length="101" mass="11119">MRGKDRRARYCHGTGFVSDNVVARAPVASSNQYLNYSTLRGDGTSSLIGPPATPQVPWSTSKYHTTRIVATLLQVVGEEKARILLLPLSIVRQDDLHRDAV</sequence>
<name>A0A0D2CJU6_9EURO</name>
<proteinExistence type="predicted"/>
<evidence type="ECO:0000313" key="2">
    <source>
        <dbReference type="Proteomes" id="UP000054466"/>
    </source>
</evidence>
<accession>A0A0D2CJU6</accession>
<protein>
    <submittedName>
        <fullName evidence="1">Uncharacterized protein</fullName>
    </submittedName>
</protein>
<reference evidence="1 2" key="1">
    <citation type="submission" date="2015-01" db="EMBL/GenBank/DDBJ databases">
        <title>The Genome Sequence of Cladophialophora immunda CBS83496.</title>
        <authorList>
            <consortium name="The Broad Institute Genomics Platform"/>
            <person name="Cuomo C."/>
            <person name="de Hoog S."/>
            <person name="Gorbushina A."/>
            <person name="Stielow B."/>
            <person name="Teixiera M."/>
            <person name="Abouelleil A."/>
            <person name="Chapman S.B."/>
            <person name="Priest M."/>
            <person name="Young S.K."/>
            <person name="Wortman J."/>
            <person name="Nusbaum C."/>
            <person name="Birren B."/>
        </authorList>
    </citation>
    <scope>NUCLEOTIDE SEQUENCE [LARGE SCALE GENOMIC DNA]</scope>
    <source>
        <strain evidence="1 2">CBS 83496</strain>
    </source>
</reference>
<dbReference type="GeneID" id="27351211"/>
<dbReference type="AlphaFoldDB" id="A0A0D2CJU6"/>
<dbReference type="RefSeq" id="XP_016244065.1">
    <property type="nucleotide sequence ID" value="XM_016399503.1"/>
</dbReference>
<organism evidence="1 2">
    <name type="scientific">Cladophialophora immunda</name>
    <dbReference type="NCBI Taxonomy" id="569365"/>
    <lineage>
        <taxon>Eukaryota</taxon>
        <taxon>Fungi</taxon>
        <taxon>Dikarya</taxon>
        <taxon>Ascomycota</taxon>
        <taxon>Pezizomycotina</taxon>
        <taxon>Eurotiomycetes</taxon>
        <taxon>Chaetothyriomycetidae</taxon>
        <taxon>Chaetothyriales</taxon>
        <taxon>Herpotrichiellaceae</taxon>
        <taxon>Cladophialophora</taxon>
    </lineage>
</organism>
<gene>
    <name evidence="1" type="ORF">PV07_12017</name>
</gene>
<dbReference type="VEuPathDB" id="FungiDB:PV07_12017"/>
<keyword evidence="2" id="KW-1185">Reference proteome</keyword>
<evidence type="ECO:0000313" key="1">
    <source>
        <dbReference type="EMBL" id="KIW23849.1"/>
    </source>
</evidence>
<dbReference type="HOGENOM" id="CLU_2291391_0_0_1"/>
<dbReference type="Proteomes" id="UP000054466">
    <property type="component" value="Unassembled WGS sequence"/>
</dbReference>